<sequence length="222" mass="22165">MHQWSVQQWSVVVPAKRLVSAKTRLTPLTSGLGAAGTARHEELVLALLADTVAAALAADAVAGVLVVTDEPRAAAVVGALGAATVGDEPDRGLNAALEHGAAHARRTGATAVAALSSDLPALRPAELTAALRAAAAHPRAFAADAAGTGTTLLCAGPGAALDPRFGRASATAHAASGAVPLGGSWPGLRRDVDTPADLRSAARLGLGPRSTDLLSDTLWSPR</sequence>
<dbReference type="HAMAP" id="MF_02114">
    <property type="entry name" value="CofC"/>
    <property type="match status" value="1"/>
</dbReference>
<dbReference type="UniPathway" id="UPA00071"/>
<dbReference type="RefSeq" id="WP_243731036.1">
    <property type="nucleotide sequence ID" value="NZ_VLKF01000001.1"/>
</dbReference>
<keyword evidence="7" id="KW-1185">Reference proteome</keyword>
<comment type="similarity">
    <text evidence="5">Belongs to the CofC family.</text>
</comment>
<dbReference type="Pfam" id="PF01983">
    <property type="entry name" value="CofC"/>
    <property type="match status" value="1"/>
</dbReference>
<comment type="catalytic activity">
    <reaction evidence="5">
        <text>phosphoenolpyruvate + GTP + H(+) = enolpyruvoyl-2-diphospho-5'-guanosine + diphosphate</text>
        <dbReference type="Rhea" id="RHEA:30519"/>
        <dbReference type="ChEBI" id="CHEBI:15378"/>
        <dbReference type="ChEBI" id="CHEBI:33019"/>
        <dbReference type="ChEBI" id="CHEBI:37565"/>
        <dbReference type="ChEBI" id="CHEBI:58702"/>
        <dbReference type="ChEBI" id="CHEBI:143701"/>
        <dbReference type="EC" id="2.7.7.105"/>
    </reaction>
</comment>
<proteinExistence type="inferred from homology"/>
<keyword evidence="3 5" id="KW-0547">Nucleotide-binding</keyword>
<dbReference type="InterPro" id="IPR002835">
    <property type="entry name" value="CofC"/>
</dbReference>
<feature type="binding site" evidence="5">
    <location>
        <position position="166"/>
    </location>
    <ligand>
        <name>phosphoenolpyruvate</name>
        <dbReference type="ChEBI" id="CHEBI:58702"/>
    </ligand>
</feature>
<dbReference type="EC" id="2.7.7.105" evidence="5"/>
<accession>A0A562ISX6</accession>
<keyword evidence="1 5" id="KW-0808">Transferase</keyword>
<feature type="binding site" evidence="5">
    <location>
        <position position="150"/>
    </location>
    <ligand>
        <name>phosphoenolpyruvate</name>
        <dbReference type="ChEBI" id="CHEBI:58702"/>
    </ligand>
</feature>
<dbReference type="GO" id="GO:0052645">
    <property type="term" value="P:F420-0 metabolic process"/>
    <property type="evidence" value="ECO:0007669"/>
    <property type="project" value="UniProtKB-UniRule"/>
</dbReference>
<comment type="caution">
    <text evidence="6">The sequence shown here is derived from an EMBL/GenBank/DDBJ whole genome shotgun (WGS) entry which is preliminary data.</text>
</comment>
<dbReference type="Proteomes" id="UP000321490">
    <property type="component" value="Unassembled WGS sequence"/>
</dbReference>
<dbReference type="GO" id="GO:0005525">
    <property type="term" value="F:GTP binding"/>
    <property type="evidence" value="ECO:0007669"/>
    <property type="project" value="UniProtKB-KW"/>
</dbReference>
<gene>
    <name evidence="5" type="primary">fbiD</name>
    <name evidence="6" type="ORF">JD78_02469</name>
</gene>
<evidence type="ECO:0000256" key="1">
    <source>
        <dbReference type="ARBA" id="ARBA00022679"/>
    </source>
</evidence>
<keyword evidence="2 5" id="KW-0548">Nucleotidyltransferase</keyword>
<dbReference type="Gene3D" id="3.90.550.10">
    <property type="entry name" value="Spore Coat Polysaccharide Biosynthesis Protein SpsA, Chain A"/>
    <property type="match status" value="1"/>
</dbReference>
<dbReference type="GO" id="GO:0043814">
    <property type="term" value="F:phospholactate guanylyltransferase activity"/>
    <property type="evidence" value="ECO:0007669"/>
    <property type="project" value="InterPro"/>
</dbReference>
<keyword evidence="4 5" id="KW-0342">GTP-binding</keyword>
<reference evidence="6 7" key="1">
    <citation type="submission" date="2019-07" db="EMBL/GenBank/DDBJ databases">
        <title>R&amp;d 2014.</title>
        <authorList>
            <person name="Klenk H.-P."/>
        </authorList>
    </citation>
    <scope>NUCLEOTIDE SEQUENCE [LARGE SCALE GENOMIC DNA]</scope>
    <source>
        <strain evidence="6 7">DSM 45764</strain>
    </source>
</reference>
<comment type="pathway">
    <text evidence="5">Cofactor biosynthesis; coenzyme F420 biosynthesis.</text>
</comment>
<evidence type="ECO:0000256" key="3">
    <source>
        <dbReference type="ARBA" id="ARBA00022741"/>
    </source>
</evidence>
<organism evidence="6 7">
    <name type="scientific">Modestobacter roseus</name>
    <dbReference type="NCBI Taxonomy" id="1181884"/>
    <lineage>
        <taxon>Bacteria</taxon>
        <taxon>Bacillati</taxon>
        <taxon>Actinomycetota</taxon>
        <taxon>Actinomycetes</taxon>
        <taxon>Geodermatophilales</taxon>
        <taxon>Geodermatophilaceae</taxon>
        <taxon>Modestobacter</taxon>
    </lineage>
</organism>
<evidence type="ECO:0000256" key="5">
    <source>
        <dbReference type="HAMAP-Rule" id="MF_02114"/>
    </source>
</evidence>
<feature type="binding site" evidence="5">
    <location>
        <position position="169"/>
    </location>
    <ligand>
        <name>phosphoenolpyruvate</name>
        <dbReference type="ChEBI" id="CHEBI:58702"/>
    </ligand>
</feature>
<dbReference type="PANTHER" id="PTHR40392">
    <property type="entry name" value="2-PHOSPHO-L-LACTATE GUANYLYLTRANSFERASE"/>
    <property type="match status" value="1"/>
</dbReference>
<dbReference type="SUPFAM" id="SSF53448">
    <property type="entry name" value="Nucleotide-diphospho-sugar transferases"/>
    <property type="match status" value="1"/>
</dbReference>
<name>A0A562ISX6_9ACTN</name>
<dbReference type="EMBL" id="VLKF01000001">
    <property type="protein sequence ID" value="TWH73940.1"/>
    <property type="molecule type" value="Genomic_DNA"/>
</dbReference>
<dbReference type="PANTHER" id="PTHR40392:SF1">
    <property type="entry name" value="2-PHOSPHO-L-LACTATE GUANYLYLTRANSFERASE"/>
    <property type="match status" value="1"/>
</dbReference>
<dbReference type="InterPro" id="IPR029044">
    <property type="entry name" value="Nucleotide-diphossugar_trans"/>
</dbReference>
<dbReference type="AlphaFoldDB" id="A0A562ISX6"/>
<dbReference type="NCBIfam" id="TIGR03552">
    <property type="entry name" value="F420_cofC"/>
    <property type="match status" value="1"/>
</dbReference>
<evidence type="ECO:0000313" key="7">
    <source>
        <dbReference type="Proteomes" id="UP000321490"/>
    </source>
</evidence>
<evidence type="ECO:0000256" key="4">
    <source>
        <dbReference type="ARBA" id="ARBA00023134"/>
    </source>
</evidence>
<protein>
    <recommendedName>
        <fullName evidence="5">Phosphoenolpyruvate guanylyltransferase</fullName>
        <shortName evidence="5">PEP guanylyltransferase</shortName>
        <ecNumber evidence="5">2.7.7.105</ecNumber>
    </recommendedName>
</protein>
<evidence type="ECO:0000313" key="6">
    <source>
        <dbReference type="EMBL" id="TWH73940.1"/>
    </source>
</evidence>
<comment type="function">
    <text evidence="5">Guanylyltransferase that catalyzes the activation of phosphoenolpyruvate (PEP) as enolpyruvoyl-2-diphospho-5'-guanosine, via the condensation of PEP with GTP. It is involved in the biosynthesis of coenzyme F420, a hydride carrier cofactor.</text>
</comment>
<evidence type="ECO:0000256" key="2">
    <source>
        <dbReference type="ARBA" id="ARBA00022695"/>
    </source>
</evidence>